<dbReference type="Gene3D" id="2.60.40.10">
    <property type="entry name" value="Immunoglobulins"/>
    <property type="match status" value="2"/>
</dbReference>
<keyword evidence="3" id="KW-1015">Disulfide bond</keyword>
<dbReference type="Pfam" id="PF00052">
    <property type="entry name" value="Laminin_B"/>
    <property type="match status" value="1"/>
</dbReference>
<proteinExistence type="predicted"/>
<dbReference type="InterPro" id="IPR000034">
    <property type="entry name" value="Laminin_IV"/>
</dbReference>
<dbReference type="RefSeq" id="WP_020892205.1">
    <property type="nucleotide sequence ID" value="NZ_BJYV01000001.1"/>
</dbReference>
<dbReference type="Proteomes" id="UP000321301">
    <property type="component" value="Unassembled WGS sequence"/>
</dbReference>
<dbReference type="EMBL" id="BJYV01000001">
    <property type="protein sequence ID" value="GEO19895.1"/>
    <property type="molecule type" value="Genomic_DNA"/>
</dbReference>
<feature type="region of interest" description="Disordered" evidence="5">
    <location>
        <begin position="46"/>
        <end position="80"/>
    </location>
</feature>
<comment type="caution">
    <text evidence="8">The sequence shown here is derived from an EMBL/GenBank/DDBJ whole genome shotgun (WGS) entry which is preliminary data.</text>
</comment>
<evidence type="ECO:0000313" key="9">
    <source>
        <dbReference type="Proteomes" id="UP000321301"/>
    </source>
</evidence>
<dbReference type="AlphaFoldDB" id="A0A512C6Q7"/>
<keyword evidence="1" id="KW-0732">Signal</keyword>
<protein>
    <recommendedName>
        <fullName evidence="10">PKD domain-containing protein</fullName>
    </recommendedName>
</protein>
<dbReference type="InterPro" id="IPR000601">
    <property type="entry name" value="PKD_dom"/>
</dbReference>
<dbReference type="InterPro" id="IPR022409">
    <property type="entry name" value="PKD/Chitinase_dom"/>
</dbReference>
<organism evidence="8 9">
    <name type="scientific">Cyclobacterium qasimii</name>
    <dbReference type="NCBI Taxonomy" id="1350429"/>
    <lineage>
        <taxon>Bacteria</taxon>
        <taxon>Pseudomonadati</taxon>
        <taxon>Bacteroidota</taxon>
        <taxon>Cytophagia</taxon>
        <taxon>Cytophagales</taxon>
        <taxon>Cyclobacteriaceae</taxon>
        <taxon>Cyclobacterium</taxon>
    </lineage>
</organism>
<evidence type="ECO:0000256" key="2">
    <source>
        <dbReference type="ARBA" id="ARBA00022737"/>
    </source>
</evidence>
<dbReference type="InterPro" id="IPR035986">
    <property type="entry name" value="PKD_dom_sf"/>
</dbReference>
<evidence type="ECO:0000256" key="4">
    <source>
        <dbReference type="ARBA" id="ARBA00023180"/>
    </source>
</evidence>
<feature type="domain" description="Laminin IV type A" evidence="7">
    <location>
        <begin position="203"/>
        <end position="366"/>
    </location>
</feature>
<feature type="domain" description="PKD" evidence="6">
    <location>
        <begin position="44"/>
        <end position="114"/>
    </location>
</feature>
<feature type="compositionally biased region" description="Polar residues" evidence="5">
    <location>
        <begin position="46"/>
        <end position="61"/>
    </location>
</feature>
<dbReference type="PROSITE" id="PS50093">
    <property type="entry name" value="PKD"/>
    <property type="match status" value="2"/>
</dbReference>
<evidence type="ECO:0008006" key="10">
    <source>
        <dbReference type="Google" id="ProtNLM"/>
    </source>
</evidence>
<feature type="domain" description="PKD" evidence="6">
    <location>
        <begin position="129"/>
        <end position="198"/>
    </location>
</feature>
<dbReference type="PROSITE" id="PS51115">
    <property type="entry name" value="LAMININ_IVA"/>
    <property type="match status" value="1"/>
</dbReference>
<dbReference type="SUPFAM" id="SSF49299">
    <property type="entry name" value="PKD domain"/>
    <property type="match status" value="2"/>
</dbReference>
<dbReference type="Pfam" id="PF00801">
    <property type="entry name" value="PKD"/>
    <property type="match status" value="1"/>
</dbReference>
<evidence type="ECO:0000256" key="3">
    <source>
        <dbReference type="ARBA" id="ARBA00023157"/>
    </source>
</evidence>
<evidence type="ECO:0000256" key="5">
    <source>
        <dbReference type="SAM" id="MobiDB-lite"/>
    </source>
</evidence>
<evidence type="ECO:0000256" key="1">
    <source>
        <dbReference type="ARBA" id="ARBA00022729"/>
    </source>
</evidence>
<gene>
    <name evidence="8" type="ORF">CQA01_04290</name>
</gene>
<evidence type="ECO:0000313" key="8">
    <source>
        <dbReference type="EMBL" id="GEO19895.1"/>
    </source>
</evidence>
<dbReference type="CDD" id="cd00146">
    <property type="entry name" value="PKD"/>
    <property type="match status" value="2"/>
</dbReference>
<evidence type="ECO:0000259" key="6">
    <source>
        <dbReference type="PROSITE" id="PS50093"/>
    </source>
</evidence>
<dbReference type="Pfam" id="PF18911">
    <property type="entry name" value="PKD_4"/>
    <property type="match status" value="1"/>
</dbReference>
<dbReference type="SMART" id="SM00281">
    <property type="entry name" value="LamB"/>
    <property type="match status" value="1"/>
</dbReference>
<reference evidence="8 9" key="1">
    <citation type="submission" date="2019-07" db="EMBL/GenBank/DDBJ databases">
        <title>Whole genome shotgun sequence of Cyclobacterium qasimii NBRC 106168.</title>
        <authorList>
            <person name="Hosoyama A."/>
            <person name="Uohara A."/>
            <person name="Ohji S."/>
            <person name="Ichikawa N."/>
        </authorList>
    </citation>
    <scope>NUCLEOTIDE SEQUENCE [LARGE SCALE GENOMIC DNA]</scope>
    <source>
        <strain evidence="8 9">NBRC 106168</strain>
    </source>
</reference>
<dbReference type="PROSITE" id="PS51257">
    <property type="entry name" value="PROKAR_LIPOPROTEIN"/>
    <property type="match status" value="1"/>
</dbReference>
<accession>A0A512C6Q7</accession>
<name>A0A512C6Q7_9BACT</name>
<dbReference type="SMART" id="SM00089">
    <property type="entry name" value="PKD"/>
    <property type="match status" value="2"/>
</dbReference>
<evidence type="ECO:0000259" key="7">
    <source>
        <dbReference type="PROSITE" id="PS51115"/>
    </source>
</evidence>
<keyword evidence="2" id="KW-0677">Repeat</keyword>
<dbReference type="InterPro" id="IPR013783">
    <property type="entry name" value="Ig-like_fold"/>
</dbReference>
<feature type="compositionally biased region" description="Polar residues" evidence="5">
    <location>
        <begin position="68"/>
        <end position="80"/>
    </location>
</feature>
<keyword evidence="4" id="KW-0325">Glycoprotein</keyword>
<keyword evidence="9" id="KW-1185">Reference proteome</keyword>
<sequence length="366" mass="39824">MKLKTKFGVIIIFLAFFGCKEETPEPILVKAIFSPEVSTIKEKEQVTFTDQSTNNPTSRNWSFEGGVPSSSTEKSPTVTFESPGQYQVTLTVTGPDNSDNATGTVTVEELVQVVPIFDADTMLIKVGGSIVFEDLSEGNPNTWSWVFEGGDPSSSSEQHPTVTYAEEGSYAVSLTVSNEDTDASETIEDFITVEVEVASGFGDDADGWTIVGDASGGSNIDAAYSPFAGLDDSGYIYAEDKVTGGVWYFNAPNKYLGDKVGFYGGALTFWLIQDSNMRNQFNSKDVIIRGNGKEMVYYHDVYPSKSWTSFTVPIDVVGGWVDTAGEALTKEEMEEILAEVTSIWIRGEFETGADTGGLDQFEMIKP</sequence>